<gene>
    <name evidence="2" type="ORF">ACFPN5_09290</name>
</gene>
<dbReference type="RefSeq" id="WP_379782406.1">
    <property type="nucleotide sequence ID" value="NZ_JBHSMU010000009.1"/>
</dbReference>
<feature type="transmembrane region" description="Helical" evidence="1">
    <location>
        <begin position="141"/>
        <end position="158"/>
    </location>
</feature>
<keyword evidence="1" id="KW-0812">Transmembrane</keyword>
<protein>
    <submittedName>
        <fullName evidence="2">Uncharacterized protein</fullName>
    </submittedName>
</protein>
<accession>A0ABW0L4J0</accession>
<evidence type="ECO:0000313" key="3">
    <source>
        <dbReference type="Proteomes" id="UP001596050"/>
    </source>
</evidence>
<feature type="transmembrane region" description="Helical" evidence="1">
    <location>
        <begin position="104"/>
        <end position="125"/>
    </location>
</feature>
<feature type="transmembrane region" description="Helical" evidence="1">
    <location>
        <begin position="52"/>
        <end position="84"/>
    </location>
</feature>
<keyword evidence="1" id="KW-1133">Transmembrane helix</keyword>
<organism evidence="2 3">
    <name type="scientific">Massilia niabensis</name>
    <dbReference type="NCBI Taxonomy" id="544910"/>
    <lineage>
        <taxon>Bacteria</taxon>
        <taxon>Pseudomonadati</taxon>
        <taxon>Pseudomonadota</taxon>
        <taxon>Betaproteobacteria</taxon>
        <taxon>Burkholderiales</taxon>
        <taxon>Oxalobacteraceae</taxon>
        <taxon>Telluria group</taxon>
        <taxon>Massilia</taxon>
    </lineage>
</organism>
<sequence>MPLSVPSAFLYALLLHGVLGAIDVFLNHELLAKLPARREAAEEEGLHAAREFIFACLFVSIAWFAWHGALVWWIAALLLGEVVVSARDVIVEGEIRVLPVPERVLHLLMFMNLGALVVLGAFTLAEWRVGEVMLIRVHHGWASWVLTAMAAAALAWAVRDGVAAVHSGRKAA</sequence>
<name>A0ABW0L4J0_9BURK</name>
<keyword evidence="1" id="KW-0472">Membrane</keyword>
<reference evidence="3" key="1">
    <citation type="journal article" date="2019" name="Int. J. Syst. Evol. Microbiol.">
        <title>The Global Catalogue of Microorganisms (GCM) 10K type strain sequencing project: providing services to taxonomists for standard genome sequencing and annotation.</title>
        <authorList>
            <consortium name="The Broad Institute Genomics Platform"/>
            <consortium name="The Broad Institute Genome Sequencing Center for Infectious Disease"/>
            <person name="Wu L."/>
            <person name="Ma J."/>
        </authorList>
    </citation>
    <scope>NUCLEOTIDE SEQUENCE [LARGE SCALE GENOMIC DNA]</scope>
    <source>
        <strain evidence="3">KACC 12649</strain>
    </source>
</reference>
<evidence type="ECO:0000256" key="1">
    <source>
        <dbReference type="SAM" id="Phobius"/>
    </source>
</evidence>
<proteinExistence type="predicted"/>
<dbReference type="Proteomes" id="UP001596050">
    <property type="component" value="Unassembled WGS sequence"/>
</dbReference>
<keyword evidence="3" id="KW-1185">Reference proteome</keyword>
<evidence type="ECO:0000313" key="2">
    <source>
        <dbReference type="EMBL" id="MFC5460002.1"/>
    </source>
</evidence>
<comment type="caution">
    <text evidence="2">The sequence shown here is derived from an EMBL/GenBank/DDBJ whole genome shotgun (WGS) entry which is preliminary data.</text>
</comment>
<dbReference type="EMBL" id="JBHSMU010000009">
    <property type="protein sequence ID" value="MFC5460002.1"/>
    <property type="molecule type" value="Genomic_DNA"/>
</dbReference>